<gene>
    <name evidence="1" type="ORF">JJB07_14680</name>
</gene>
<proteinExistence type="predicted"/>
<dbReference type="EMBL" id="JAEQNB010000004">
    <property type="protein sequence ID" value="MBL0387884.1"/>
    <property type="molecule type" value="Genomic_DNA"/>
</dbReference>
<organism evidence="1 2">
    <name type="scientific">Tumebacillus amylolyticus</name>
    <dbReference type="NCBI Taxonomy" id="2801339"/>
    <lineage>
        <taxon>Bacteria</taxon>
        <taxon>Bacillati</taxon>
        <taxon>Bacillota</taxon>
        <taxon>Bacilli</taxon>
        <taxon>Bacillales</taxon>
        <taxon>Alicyclobacillaceae</taxon>
        <taxon>Tumebacillus</taxon>
    </lineage>
</organism>
<name>A0ABS1JCC3_9BACL</name>
<keyword evidence="2" id="KW-1185">Reference proteome</keyword>
<accession>A0ABS1JCC3</accession>
<evidence type="ECO:0008006" key="3">
    <source>
        <dbReference type="Google" id="ProtNLM"/>
    </source>
</evidence>
<reference evidence="1 2" key="1">
    <citation type="submission" date="2021-01" db="EMBL/GenBank/DDBJ databases">
        <title>Tumebacillus sp. strain ITR2 16S ribosomal RNA gene Genome sequencing and assembly.</title>
        <authorList>
            <person name="Kang M."/>
        </authorList>
    </citation>
    <scope>NUCLEOTIDE SEQUENCE [LARGE SCALE GENOMIC DNA]</scope>
    <source>
        <strain evidence="1 2">ITR2</strain>
    </source>
</reference>
<comment type="caution">
    <text evidence="1">The sequence shown here is derived from an EMBL/GenBank/DDBJ whole genome shotgun (WGS) entry which is preliminary data.</text>
</comment>
<evidence type="ECO:0000313" key="2">
    <source>
        <dbReference type="Proteomes" id="UP000602284"/>
    </source>
</evidence>
<dbReference type="RefSeq" id="WP_201636311.1">
    <property type="nucleotide sequence ID" value="NZ_JAEQNB010000004.1"/>
</dbReference>
<sequence>MHQRAAARAAIILLAVVASTIGVKETVLASILAVGCLWAERREARRRGSRGKQSVEVVRR</sequence>
<dbReference type="Proteomes" id="UP000602284">
    <property type="component" value="Unassembled WGS sequence"/>
</dbReference>
<evidence type="ECO:0000313" key="1">
    <source>
        <dbReference type="EMBL" id="MBL0387884.1"/>
    </source>
</evidence>
<protein>
    <recommendedName>
        <fullName evidence="3">Secreted protein</fullName>
    </recommendedName>
</protein>